<protein>
    <submittedName>
        <fullName evidence="2">RimJ/RimL family protein N-acetyltransferase</fullName>
    </submittedName>
</protein>
<gene>
    <name evidence="2" type="ORF">JOD17_000291</name>
</gene>
<dbReference type="PROSITE" id="PS51186">
    <property type="entry name" value="GNAT"/>
    <property type="match status" value="1"/>
</dbReference>
<evidence type="ECO:0000259" key="1">
    <source>
        <dbReference type="PROSITE" id="PS51186"/>
    </source>
</evidence>
<dbReference type="EMBL" id="JAFBEC010000001">
    <property type="protein sequence ID" value="MBM7631200.1"/>
    <property type="molecule type" value="Genomic_DNA"/>
</dbReference>
<evidence type="ECO:0000313" key="2">
    <source>
        <dbReference type="EMBL" id="MBM7631200.1"/>
    </source>
</evidence>
<dbReference type="SUPFAM" id="SSF55729">
    <property type="entry name" value="Acyl-CoA N-acyltransferases (Nat)"/>
    <property type="match status" value="1"/>
</dbReference>
<reference evidence="2 3" key="1">
    <citation type="submission" date="2021-01" db="EMBL/GenBank/DDBJ databases">
        <title>Genomic Encyclopedia of Type Strains, Phase IV (KMG-IV): sequencing the most valuable type-strain genomes for metagenomic binning, comparative biology and taxonomic classification.</title>
        <authorList>
            <person name="Goeker M."/>
        </authorList>
    </citation>
    <scope>NUCLEOTIDE SEQUENCE [LARGE SCALE GENOMIC DNA]</scope>
    <source>
        <strain evidence="2 3">DSM 25540</strain>
    </source>
</reference>
<sequence>MLYSERLHLRKFTVHDAEIYHAWRTDEQVMKTTSLSLDDFTFEETKQFVQEVLVGDSHSRTYMIVNTKSNTPIGVTSLIHIDTKNRNAEMIIDIGEKEYWGSGYGFEAVNVLLKYAFLEQNFHRISLNVFAFNERAIHLYERIGFQQEGRNREAVFRDGCYHDIIQMGLLQTEFIGKRADSDSVKSSESESAVQ</sequence>
<proteinExistence type="predicted"/>
<dbReference type="Proteomes" id="UP000741863">
    <property type="component" value="Unassembled WGS sequence"/>
</dbReference>
<comment type="caution">
    <text evidence="2">The sequence shown here is derived from an EMBL/GenBank/DDBJ whole genome shotgun (WGS) entry which is preliminary data.</text>
</comment>
<accession>A0ABS2P733</accession>
<dbReference type="Pfam" id="PF13302">
    <property type="entry name" value="Acetyltransf_3"/>
    <property type="match status" value="1"/>
</dbReference>
<evidence type="ECO:0000313" key="3">
    <source>
        <dbReference type="Proteomes" id="UP000741863"/>
    </source>
</evidence>
<dbReference type="PANTHER" id="PTHR43415">
    <property type="entry name" value="SPERMIDINE N(1)-ACETYLTRANSFERASE"/>
    <property type="match status" value="1"/>
</dbReference>
<keyword evidence="3" id="KW-1185">Reference proteome</keyword>
<organism evidence="2 3">
    <name type="scientific">Geomicrobium sediminis</name>
    <dbReference type="NCBI Taxonomy" id="1347788"/>
    <lineage>
        <taxon>Bacteria</taxon>
        <taxon>Bacillati</taxon>
        <taxon>Bacillota</taxon>
        <taxon>Bacilli</taxon>
        <taxon>Bacillales</taxon>
        <taxon>Geomicrobium</taxon>
    </lineage>
</organism>
<dbReference type="Gene3D" id="3.40.630.30">
    <property type="match status" value="1"/>
</dbReference>
<feature type="domain" description="N-acetyltransferase" evidence="1">
    <location>
        <begin position="7"/>
        <end position="172"/>
    </location>
</feature>
<name>A0ABS2P733_9BACL</name>
<dbReference type="InterPro" id="IPR016181">
    <property type="entry name" value="Acyl_CoA_acyltransferase"/>
</dbReference>
<dbReference type="InterPro" id="IPR000182">
    <property type="entry name" value="GNAT_dom"/>
</dbReference>
<dbReference type="PANTHER" id="PTHR43415:SF3">
    <property type="entry name" value="GNAT-FAMILY ACETYLTRANSFERASE"/>
    <property type="match status" value="1"/>
</dbReference>
<dbReference type="RefSeq" id="WP_204695377.1">
    <property type="nucleotide sequence ID" value="NZ_JAFBEC010000001.1"/>
</dbReference>